<evidence type="ECO:0000313" key="4">
    <source>
        <dbReference type="EMBL" id="KAK6634967.1"/>
    </source>
</evidence>
<organism evidence="4 5">
    <name type="scientific">Polyplax serrata</name>
    <name type="common">Common mouse louse</name>
    <dbReference type="NCBI Taxonomy" id="468196"/>
    <lineage>
        <taxon>Eukaryota</taxon>
        <taxon>Metazoa</taxon>
        <taxon>Ecdysozoa</taxon>
        <taxon>Arthropoda</taxon>
        <taxon>Hexapoda</taxon>
        <taxon>Insecta</taxon>
        <taxon>Pterygota</taxon>
        <taxon>Neoptera</taxon>
        <taxon>Paraneoptera</taxon>
        <taxon>Psocodea</taxon>
        <taxon>Troctomorpha</taxon>
        <taxon>Phthiraptera</taxon>
        <taxon>Anoplura</taxon>
        <taxon>Polyplacidae</taxon>
        <taxon>Polyplax</taxon>
    </lineage>
</organism>
<dbReference type="InterPro" id="IPR002870">
    <property type="entry name" value="Peptidase_M12B_N"/>
</dbReference>
<feature type="domain" description="Peptidase M12B propeptide" evidence="3">
    <location>
        <begin position="145"/>
        <end position="206"/>
    </location>
</feature>
<feature type="region of interest" description="Disordered" evidence="2">
    <location>
        <begin position="1"/>
        <end position="42"/>
    </location>
</feature>
<keyword evidence="5" id="KW-1185">Reference proteome</keyword>
<gene>
    <name evidence="4" type="ORF">RUM44_000215</name>
</gene>
<dbReference type="EMBL" id="JAWJWF010000003">
    <property type="protein sequence ID" value="KAK6634967.1"/>
    <property type="molecule type" value="Genomic_DNA"/>
</dbReference>
<reference evidence="4 5" key="1">
    <citation type="submission" date="2023-09" db="EMBL/GenBank/DDBJ databases">
        <title>Genomes of two closely related lineages of the louse Polyplax serrata with different host specificities.</title>
        <authorList>
            <person name="Martinu J."/>
            <person name="Tarabai H."/>
            <person name="Stefka J."/>
            <person name="Hypsa V."/>
        </authorList>
    </citation>
    <scope>NUCLEOTIDE SEQUENCE [LARGE SCALE GENOMIC DNA]</scope>
    <source>
        <strain evidence="4">98ZLc_SE</strain>
    </source>
</reference>
<comment type="caution">
    <text evidence="4">The sequence shown here is derived from an EMBL/GenBank/DDBJ whole genome shotgun (WGS) entry which is preliminary data.</text>
</comment>
<feature type="region of interest" description="Disordered" evidence="2">
    <location>
        <begin position="56"/>
        <end position="131"/>
    </location>
</feature>
<proteinExistence type="predicted"/>
<keyword evidence="1" id="KW-1015">Disulfide bond</keyword>
<dbReference type="Pfam" id="PF01562">
    <property type="entry name" value="Pep_M12B_propep"/>
    <property type="match status" value="1"/>
</dbReference>
<dbReference type="Proteomes" id="UP001359485">
    <property type="component" value="Unassembled WGS sequence"/>
</dbReference>
<name>A0ABR1B699_POLSC</name>
<evidence type="ECO:0000313" key="5">
    <source>
        <dbReference type="Proteomes" id="UP001359485"/>
    </source>
</evidence>
<protein>
    <recommendedName>
        <fullName evidence="3">Peptidase M12B propeptide domain-containing protein</fullName>
    </recommendedName>
</protein>
<evidence type="ECO:0000259" key="3">
    <source>
        <dbReference type="Pfam" id="PF01562"/>
    </source>
</evidence>
<accession>A0ABR1B699</accession>
<sequence>MADSADSVAKDKGTKKLTGIRAGKKFSSRQEGKPSGGKYHLHPCFPVFYKVKRSMKGIKKQKTKSAGTGPISSPQDGKKQQEQGNDQQQMPRLRSREYVKPIKTSPLGLNEDDLLYGSDQLTGEQSPEPLQLRHHSGHFRHKAANIWDPHPMYEFTAFQKKFNLVLEHDSKFASPDLQVTHIWHNTSARMPPTVKSNGCLYKGYVKGDPASSVAVSLCHGMRPEPLRYNCKPSSSLPFCKVQLCGLKNLV</sequence>
<evidence type="ECO:0000256" key="2">
    <source>
        <dbReference type="SAM" id="MobiDB-lite"/>
    </source>
</evidence>
<feature type="compositionally biased region" description="Polar residues" evidence="2">
    <location>
        <begin position="64"/>
        <end position="74"/>
    </location>
</feature>
<evidence type="ECO:0000256" key="1">
    <source>
        <dbReference type="ARBA" id="ARBA00023157"/>
    </source>
</evidence>